<reference evidence="1 2" key="1">
    <citation type="submission" date="2018-08" db="EMBL/GenBank/DDBJ databases">
        <title>Recombination of ecologically and evolutionarily significant loci maintains genetic cohesion in the Pseudomonas syringae species complex.</title>
        <authorList>
            <person name="Dillon M."/>
            <person name="Thakur S."/>
            <person name="Almeida R.N.D."/>
            <person name="Weir B.S."/>
            <person name="Guttman D.S."/>
        </authorList>
    </citation>
    <scope>NUCLEOTIDE SEQUENCE [LARGE SCALE GENOMIC DNA]</scope>
    <source>
        <strain evidence="1 2">ICMP 2821</strain>
    </source>
</reference>
<name>A0A3M3KM28_PSECA</name>
<organism evidence="1 2">
    <name type="scientific">Pseudomonas cannabina</name>
    <dbReference type="NCBI Taxonomy" id="86840"/>
    <lineage>
        <taxon>Bacteria</taxon>
        <taxon>Pseudomonadati</taxon>
        <taxon>Pseudomonadota</taxon>
        <taxon>Gammaproteobacteria</taxon>
        <taxon>Pseudomonadales</taxon>
        <taxon>Pseudomonadaceae</taxon>
        <taxon>Pseudomonas</taxon>
    </lineage>
</organism>
<dbReference type="EMBL" id="RBOW01000723">
    <property type="protein sequence ID" value="RMN24109.1"/>
    <property type="molecule type" value="Genomic_DNA"/>
</dbReference>
<accession>A0A3M3KM28</accession>
<dbReference type="Proteomes" id="UP000281372">
    <property type="component" value="Unassembled WGS sequence"/>
</dbReference>
<dbReference type="AlphaFoldDB" id="A0A3M3KM28"/>
<evidence type="ECO:0000313" key="1">
    <source>
        <dbReference type="EMBL" id="RMN24109.1"/>
    </source>
</evidence>
<sequence length="80" mass="9115">MEITLQRYEKVRHRSAARVRQQNVAALYQILTHNEKARPMGRAFLNQLKAGCKPEKLSSCLCRQSCLPRSKASSSAVSRR</sequence>
<comment type="caution">
    <text evidence="1">The sequence shown here is derived from an EMBL/GenBank/DDBJ whole genome shotgun (WGS) entry which is preliminary data.</text>
</comment>
<gene>
    <name evidence="1" type="ORF">ALQ64_102774</name>
</gene>
<protein>
    <submittedName>
        <fullName evidence="1">Uncharacterized protein</fullName>
    </submittedName>
</protein>
<proteinExistence type="predicted"/>
<evidence type="ECO:0000313" key="2">
    <source>
        <dbReference type="Proteomes" id="UP000281372"/>
    </source>
</evidence>